<gene>
    <name evidence="1" type="ORF">T03_16390</name>
</gene>
<proteinExistence type="predicted"/>
<keyword evidence="2" id="KW-1185">Reference proteome</keyword>
<dbReference type="AlphaFoldDB" id="A0A0V1C429"/>
<evidence type="ECO:0000313" key="2">
    <source>
        <dbReference type="Proteomes" id="UP000054653"/>
    </source>
</evidence>
<sequence>MPEGAEIAESARLKGSLLPNDSAFIKEPTRPFYKGSILLVKLKA</sequence>
<evidence type="ECO:0000313" key="1">
    <source>
        <dbReference type="EMBL" id="KRY43906.1"/>
    </source>
</evidence>
<accession>A0A0V1C429</accession>
<reference evidence="1 2" key="1">
    <citation type="submission" date="2015-01" db="EMBL/GenBank/DDBJ databases">
        <title>Evolution of Trichinella species and genotypes.</title>
        <authorList>
            <person name="Korhonen P.K."/>
            <person name="Edoardo P."/>
            <person name="Giuseppe L.R."/>
            <person name="Gasser R.B."/>
        </authorList>
    </citation>
    <scope>NUCLEOTIDE SEQUENCE [LARGE SCALE GENOMIC DNA]</scope>
    <source>
        <strain evidence="1">ISS120</strain>
    </source>
</reference>
<dbReference type="EMBL" id="JYDI01000830">
    <property type="protein sequence ID" value="KRY43906.1"/>
    <property type="molecule type" value="Genomic_DNA"/>
</dbReference>
<organism evidence="1 2">
    <name type="scientific">Trichinella britovi</name>
    <name type="common">Parasitic roundworm</name>
    <dbReference type="NCBI Taxonomy" id="45882"/>
    <lineage>
        <taxon>Eukaryota</taxon>
        <taxon>Metazoa</taxon>
        <taxon>Ecdysozoa</taxon>
        <taxon>Nematoda</taxon>
        <taxon>Enoplea</taxon>
        <taxon>Dorylaimia</taxon>
        <taxon>Trichinellida</taxon>
        <taxon>Trichinellidae</taxon>
        <taxon>Trichinella</taxon>
    </lineage>
</organism>
<dbReference type="Proteomes" id="UP000054653">
    <property type="component" value="Unassembled WGS sequence"/>
</dbReference>
<comment type="caution">
    <text evidence="1">The sequence shown here is derived from an EMBL/GenBank/DDBJ whole genome shotgun (WGS) entry which is preliminary data.</text>
</comment>
<protein>
    <submittedName>
        <fullName evidence="1">Uncharacterized protein</fullName>
    </submittedName>
</protein>
<name>A0A0V1C429_TRIBR</name>